<dbReference type="PANTHER" id="PTHR33240">
    <property type="entry name" value="OS08G0508500 PROTEIN"/>
    <property type="match status" value="1"/>
</dbReference>
<accession>A0ABM0X5F9</accession>
<evidence type="ECO:0000313" key="2">
    <source>
        <dbReference type="RefSeq" id="XP_010481004.1"/>
    </source>
</evidence>
<dbReference type="Proteomes" id="UP000694864">
    <property type="component" value="Chromosome 17"/>
</dbReference>
<sequence length="121" mass="13529">MGEFDIERVLVDTGSTVNVLFWRTLEKKGVTPEQVKPKTRTLTGYHGIAKMSMGDMKLQVRAGGVTRKTTFLVIDTPPIYNAILGAPWIYAMQAVPSTYNLCLKLPTTTRICTLYSDKRMA</sequence>
<organism evidence="1 2">
    <name type="scientific">Camelina sativa</name>
    <name type="common">False flax</name>
    <name type="synonym">Myagrum sativum</name>
    <dbReference type="NCBI Taxonomy" id="90675"/>
    <lineage>
        <taxon>Eukaryota</taxon>
        <taxon>Viridiplantae</taxon>
        <taxon>Streptophyta</taxon>
        <taxon>Embryophyta</taxon>
        <taxon>Tracheophyta</taxon>
        <taxon>Spermatophyta</taxon>
        <taxon>Magnoliopsida</taxon>
        <taxon>eudicotyledons</taxon>
        <taxon>Gunneridae</taxon>
        <taxon>Pentapetalae</taxon>
        <taxon>rosids</taxon>
        <taxon>malvids</taxon>
        <taxon>Brassicales</taxon>
        <taxon>Brassicaceae</taxon>
        <taxon>Camelineae</taxon>
        <taxon>Camelina</taxon>
    </lineage>
</organism>
<dbReference type="GeneID" id="104773729"/>
<proteinExistence type="predicted"/>
<evidence type="ECO:0000313" key="1">
    <source>
        <dbReference type="Proteomes" id="UP000694864"/>
    </source>
</evidence>
<name>A0ABM0X5F9_CAMSA</name>
<dbReference type="CDD" id="cd00303">
    <property type="entry name" value="retropepsin_like"/>
    <property type="match status" value="1"/>
</dbReference>
<dbReference type="InterPro" id="IPR021109">
    <property type="entry name" value="Peptidase_aspartic_dom_sf"/>
</dbReference>
<dbReference type="Gene3D" id="2.40.70.10">
    <property type="entry name" value="Acid Proteases"/>
    <property type="match status" value="1"/>
</dbReference>
<keyword evidence="1" id="KW-1185">Reference proteome</keyword>
<evidence type="ECO:0000313" key="3">
    <source>
        <dbReference type="RefSeq" id="XP_010496678.1"/>
    </source>
</evidence>
<dbReference type="RefSeq" id="XP_010481004.1">
    <property type="nucleotide sequence ID" value="XM_010482702.1"/>
</dbReference>
<reference evidence="1" key="2">
    <citation type="journal article" date="2014" name="Nat. Commun.">
        <title>The emerging biofuel crop Camelina sativa retains a highly undifferentiated hexaploid genome structure.</title>
        <authorList>
            <person name="Kagale S."/>
            <person name="Koh C."/>
            <person name="Nixon J."/>
            <person name="Bollina V."/>
            <person name="Clarke W.E."/>
            <person name="Tuteja R."/>
            <person name="Spillane C."/>
            <person name="Robinson S.J."/>
            <person name="Links M.G."/>
            <person name="Clarke C."/>
            <person name="Higgins E.E."/>
            <person name="Huebert T."/>
            <person name="Sharpe A.G."/>
            <person name="Parkin I.A."/>
        </authorList>
    </citation>
    <scope>NUCLEOTIDE SEQUENCE [LARGE SCALE GENOMIC DNA]</scope>
    <source>
        <strain evidence="1">r\DH55</strain>
    </source>
</reference>
<protein>
    <submittedName>
        <fullName evidence="2">Uncharacterized protein LOC104759823</fullName>
    </submittedName>
    <submittedName>
        <fullName evidence="3">Uncharacterized protein LOC104773729</fullName>
    </submittedName>
</protein>
<dbReference type="RefSeq" id="XP_010496678.1">
    <property type="nucleotide sequence ID" value="XM_010498376.1"/>
</dbReference>
<reference evidence="1" key="1">
    <citation type="journal article" date="1997" name="Nucleic Acids Res.">
        <title>tRNAscan-SE: a program for improved detection of transfer RNA genes in genomic sequence.</title>
        <authorList>
            <person name="Lowe T.M."/>
            <person name="Eddy S.R."/>
        </authorList>
    </citation>
    <scope>NUCLEOTIDE SEQUENCE [LARGE SCALE GENOMIC DNA]</scope>
    <source>
        <strain evidence="1">r\DH55</strain>
    </source>
</reference>
<gene>
    <name evidence="2" type="primary">LOC104759823</name>
    <name evidence="3" type="synonym">LOC104773729</name>
</gene>
<dbReference type="GeneID" id="104759823"/>
<dbReference type="Pfam" id="PF13650">
    <property type="entry name" value="Asp_protease_2"/>
    <property type="match status" value="1"/>
</dbReference>
<dbReference type="PANTHER" id="PTHR33240:SF8">
    <property type="entry name" value="OS03G0439900 PROTEIN"/>
    <property type="match status" value="1"/>
</dbReference>
<dbReference type="SUPFAM" id="SSF50630">
    <property type="entry name" value="Acid proteases"/>
    <property type="match status" value="1"/>
</dbReference>
<reference evidence="2 3" key="3">
    <citation type="submission" date="2025-05" db="UniProtKB">
        <authorList>
            <consortium name="RefSeq"/>
        </authorList>
    </citation>
    <scope>IDENTIFICATION</scope>
    <source>
        <tissue evidence="2 3">Leaf</tissue>
    </source>
</reference>